<proteinExistence type="predicted"/>
<sequence>MEETPGGVKVTEVRDERRLEKKPYAVKLAFPILAAMDCEEKQYEPLRTATGRFTYLEIALFKEKGNIRNHRNISTKRKGKDVLILLFFQAKRDLRSRAINPTVLP</sequence>
<protein>
    <submittedName>
        <fullName evidence="1">Uncharacterized protein</fullName>
    </submittedName>
</protein>
<name>A0AAD3P784_NEPGR</name>
<evidence type="ECO:0000313" key="2">
    <source>
        <dbReference type="Proteomes" id="UP001279734"/>
    </source>
</evidence>
<dbReference type="EMBL" id="BSYO01000002">
    <property type="protein sequence ID" value="GMH01094.1"/>
    <property type="molecule type" value="Genomic_DNA"/>
</dbReference>
<dbReference type="Proteomes" id="UP001279734">
    <property type="component" value="Unassembled WGS sequence"/>
</dbReference>
<evidence type="ECO:0000313" key="1">
    <source>
        <dbReference type="EMBL" id="GMH01094.1"/>
    </source>
</evidence>
<comment type="caution">
    <text evidence="1">The sequence shown here is derived from an EMBL/GenBank/DDBJ whole genome shotgun (WGS) entry which is preliminary data.</text>
</comment>
<keyword evidence="2" id="KW-1185">Reference proteome</keyword>
<gene>
    <name evidence="1" type="ORF">Nepgr_002933</name>
</gene>
<reference evidence="1" key="1">
    <citation type="submission" date="2023-05" db="EMBL/GenBank/DDBJ databases">
        <title>Nepenthes gracilis genome sequencing.</title>
        <authorList>
            <person name="Fukushima K."/>
        </authorList>
    </citation>
    <scope>NUCLEOTIDE SEQUENCE</scope>
    <source>
        <strain evidence="1">SING2019-196</strain>
    </source>
</reference>
<dbReference type="AlphaFoldDB" id="A0AAD3P784"/>
<organism evidence="1 2">
    <name type="scientific">Nepenthes gracilis</name>
    <name type="common">Slender pitcher plant</name>
    <dbReference type="NCBI Taxonomy" id="150966"/>
    <lineage>
        <taxon>Eukaryota</taxon>
        <taxon>Viridiplantae</taxon>
        <taxon>Streptophyta</taxon>
        <taxon>Embryophyta</taxon>
        <taxon>Tracheophyta</taxon>
        <taxon>Spermatophyta</taxon>
        <taxon>Magnoliopsida</taxon>
        <taxon>eudicotyledons</taxon>
        <taxon>Gunneridae</taxon>
        <taxon>Pentapetalae</taxon>
        <taxon>Caryophyllales</taxon>
        <taxon>Nepenthaceae</taxon>
        <taxon>Nepenthes</taxon>
    </lineage>
</organism>
<accession>A0AAD3P784</accession>